<keyword evidence="5" id="KW-0809">Transit peptide</keyword>
<dbReference type="GO" id="GO:0030150">
    <property type="term" value="P:protein import into mitochondrial matrix"/>
    <property type="evidence" value="ECO:0007669"/>
    <property type="project" value="UniProtKB-UniRule"/>
</dbReference>
<comment type="subunit">
    <text evidence="9">Component of the TIM23 complex.</text>
</comment>
<gene>
    <name evidence="10" type="ORF">WJX84_011929</name>
</gene>
<dbReference type="GO" id="GO:0005744">
    <property type="term" value="C:TIM23 mitochondrial import inner membrane translocase complex"/>
    <property type="evidence" value="ECO:0007669"/>
    <property type="project" value="UniProtKB-UniRule"/>
</dbReference>
<keyword evidence="9" id="KW-0811">Translocation</keyword>
<proteinExistence type="inferred from homology"/>
<evidence type="ECO:0000256" key="6">
    <source>
        <dbReference type="ARBA" id="ARBA00022989"/>
    </source>
</evidence>
<reference evidence="10 11" key="1">
    <citation type="journal article" date="2024" name="Nat. Commun.">
        <title>Phylogenomics reveals the evolutionary origins of lichenization in chlorophyte algae.</title>
        <authorList>
            <person name="Puginier C."/>
            <person name="Libourel C."/>
            <person name="Otte J."/>
            <person name="Skaloud P."/>
            <person name="Haon M."/>
            <person name="Grisel S."/>
            <person name="Petersen M."/>
            <person name="Berrin J.G."/>
            <person name="Delaux P.M."/>
            <person name="Dal Grande F."/>
            <person name="Keller J."/>
        </authorList>
    </citation>
    <scope>NUCLEOTIDE SEQUENCE [LARGE SCALE GENOMIC DNA]</scope>
    <source>
        <strain evidence="10 11">SAG 2523</strain>
    </source>
</reference>
<keyword evidence="9" id="KW-0653">Protein transport</keyword>
<dbReference type="PANTHER" id="PTHR13032:SF6">
    <property type="entry name" value="MITOCHONDRIAL IMPORT INNER MEMBRANE TRANSLOCASE SUBUNIT TIM21"/>
    <property type="match status" value="1"/>
</dbReference>
<accession>A0AAW1T536</accession>
<keyword evidence="11" id="KW-1185">Reference proteome</keyword>
<name>A0AAW1T536_9CHLO</name>
<keyword evidence="6 9" id="KW-1133">Transmembrane helix</keyword>
<feature type="transmembrane region" description="Helical" evidence="9">
    <location>
        <begin position="112"/>
        <end position="131"/>
    </location>
</feature>
<keyword evidence="9" id="KW-0813">Transport</keyword>
<comment type="subcellular location">
    <subcellularLocation>
        <location evidence="1 9">Mitochondrion inner membrane</location>
        <topology evidence="1 9">Single-pass membrane protein</topology>
    </subcellularLocation>
</comment>
<evidence type="ECO:0000256" key="3">
    <source>
        <dbReference type="ARBA" id="ARBA00022692"/>
    </source>
</evidence>
<keyword evidence="3 9" id="KW-0812">Transmembrane</keyword>
<dbReference type="Proteomes" id="UP001485043">
    <property type="component" value="Unassembled WGS sequence"/>
</dbReference>
<dbReference type="InterPro" id="IPR038552">
    <property type="entry name" value="Tim21_IMS_sf"/>
</dbReference>
<dbReference type="Gene3D" id="3.10.450.320">
    <property type="entry name" value="Mitochondrial import inner membrane translocase subunit Tim21"/>
    <property type="match status" value="1"/>
</dbReference>
<comment type="caution">
    <text evidence="10">The sequence shown here is derived from an EMBL/GenBank/DDBJ whole genome shotgun (WGS) entry which is preliminary data.</text>
</comment>
<dbReference type="AlphaFoldDB" id="A0AAW1T536"/>
<sequence length="248" mass="26714">MSARRAVTALARTSCCQGNHLASCQSVEALLRLLQPSQTLPAAPVSQPLISCSLAAPPARGFAAHPCIAAAADSGQQKKQTQTALAREQEEFNAITDQIPQRPVGVVEGTSYTIVILAGLAFAGAILYAAVNELLIQPKEYACFNLALEKLRDDPRVTVRLGSPISGYGNESRNRAARQRIPHRTYVDSNGTEHVQVQFHARGPSGVGRVSADMYKDSSKQWQYLFLYVDADVPVPSRVTIIGPSSVM</sequence>
<evidence type="ECO:0000313" key="11">
    <source>
        <dbReference type="Proteomes" id="UP001485043"/>
    </source>
</evidence>
<evidence type="ECO:0000313" key="10">
    <source>
        <dbReference type="EMBL" id="KAK9864664.1"/>
    </source>
</evidence>
<keyword evidence="8 9" id="KW-0472">Membrane</keyword>
<evidence type="ECO:0000256" key="5">
    <source>
        <dbReference type="ARBA" id="ARBA00022946"/>
    </source>
</evidence>
<dbReference type="InterPro" id="IPR013261">
    <property type="entry name" value="Tim21"/>
</dbReference>
<evidence type="ECO:0000256" key="9">
    <source>
        <dbReference type="RuleBase" id="RU367142"/>
    </source>
</evidence>
<organism evidence="10 11">
    <name type="scientific">Apatococcus fuscideae</name>
    <dbReference type="NCBI Taxonomy" id="2026836"/>
    <lineage>
        <taxon>Eukaryota</taxon>
        <taxon>Viridiplantae</taxon>
        <taxon>Chlorophyta</taxon>
        <taxon>core chlorophytes</taxon>
        <taxon>Trebouxiophyceae</taxon>
        <taxon>Chlorellales</taxon>
        <taxon>Chlorellaceae</taxon>
        <taxon>Apatococcus</taxon>
    </lineage>
</organism>
<keyword evidence="7 9" id="KW-0496">Mitochondrion</keyword>
<evidence type="ECO:0000256" key="2">
    <source>
        <dbReference type="ARBA" id="ARBA00010867"/>
    </source>
</evidence>
<keyword evidence="4 9" id="KW-0999">Mitochondrion inner membrane</keyword>
<dbReference type="FunFam" id="3.10.450.320:FF:000002">
    <property type="entry name" value="Mitochondrial import inner membrane translocase subunit tim21"/>
    <property type="match status" value="1"/>
</dbReference>
<evidence type="ECO:0000256" key="1">
    <source>
        <dbReference type="ARBA" id="ARBA00004434"/>
    </source>
</evidence>
<dbReference type="EMBL" id="JALJOV010000327">
    <property type="protein sequence ID" value="KAK9864664.1"/>
    <property type="molecule type" value="Genomic_DNA"/>
</dbReference>
<comment type="similarity">
    <text evidence="2 9">Belongs to the TIM21 family.</text>
</comment>
<comment type="function">
    <text evidence="9">Essential component of the TIM23 complex, a complex that mediates the translocation of transit peptide-containing proteins across the mitochondrial inner membrane.</text>
</comment>
<evidence type="ECO:0000256" key="4">
    <source>
        <dbReference type="ARBA" id="ARBA00022792"/>
    </source>
</evidence>
<evidence type="ECO:0000256" key="7">
    <source>
        <dbReference type="ARBA" id="ARBA00023128"/>
    </source>
</evidence>
<dbReference type="Pfam" id="PF08294">
    <property type="entry name" value="TIM21"/>
    <property type="match status" value="1"/>
</dbReference>
<dbReference type="PANTHER" id="PTHR13032">
    <property type="entry name" value="MITOCHONDRIAL IMPORT INNER MEMBRANE TRANSLOCASE SUBUNIT TIM21"/>
    <property type="match status" value="1"/>
</dbReference>
<protein>
    <recommendedName>
        <fullName evidence="9">Mitochondrial import inner membrane translocase subunit Tim21</fullName>
    </recommendedName>
</protein>
<evidence type="ECO:0000256" key="8">
    <source>
        <dbReference type="ARBA" id="ARBA00023136"/>
    </source>
</evidence>